<gene>
    <name evidence="2" type="ORF">R3P38DRAFT_3009018</name>
</gene>
<accession>A0AAW0AJ12</accession>
<dbReference type="EMBL" id="JAWWNJ010000061">
    <property type="protein sequence ID" value="KAK7013134.1"/>
    <property type="molecule type" value="Genomic_DNA"/>
</dbReference>
<keyword evidence="3" id="KW-1185">Reference proteome</keyword>
<feature type="signal peptide" evidence="1">
    <location>
        <begin position="1"/>
        <end position="22"/>
    </location>
</feature>
<dbReference type="Proteomes" id="UP001362999">
    <property type="component" value="Unassembled WGS sequence"/>
</dbReference>
<protein>
    <submittedName>
        <fullName evidence="2">Uncharacterized protein</fullName>
    </submittedName>
</protein>
<evidence type="ECO:0000313" key="2">
    <source>
        <dbReference type="EMBL" id="KAK7013134.1"/>
    </source>
</evidence>
<organism evidence="2 3">
    <name type="scientific">Favolaschia claudopus</name>
    <dbReference type="NCBI Taxonomy" id="2862362"/>
    <lineage>
        <taxon>Eukaryota</taxon>
        <taxon>Fungi</taxon>
        <taxon>Dikarya</taxon>
        <taxon>Basidiomycota</taxon>
        <taxon>Agaricomycotina</taxon>
        <taxon>Agaricomycetes</taxon>
        <taxon>Agaricomycetidae</taxon>
        <taxon>Agaricales</taxon>
        <taxon>Marasmiineae</taxon>
        <taxon>Mycenaceae</taxon>
        <taxon>Favolaschia</taxon>
    </lineage>
</organism>
<sequence>MYTKRFRPSYLALLNCIAAAAALWEPRRKIVRETCGQEVPILKEEADKAIHHVREEKTLSMPPYSNAAAQEYLSPWTLCKSTLAIIATCRGRVSSRLGGRSDGAARRTY</sequence>
<feature type="chain" id="PRO_5043776838" evidence="1">
    <location>
        <begin position="23"/>
        <end position="109"/>
    </location>
</feature>
<name>A0AAW0AJ12_9AGAR</name>
<reference evidence="2 3" key="1">
    <citation type="journal article" date="2024" name="J Genomics">
        <title>Draft genome sequencing and assembly of Favolaschia claudopus CIRM-BRFM 2984 isolated from oak limbs.</title>
        <authorList>
            <person name="Navarro D."/>
            <person name="Drula E."/>
            <person name="Chaduli D."/>
            <person name="Cazenave R."/>
            <person name="Ahrendt S."/>
            <person name="Wang J."/>
            <person name="Lipzen A."/>
            <person name="Daum C."/>
            <person name="Barry K."/>
            <person name="Grigoriev I.V."/>
            <person name="Favel A."/>
            <person name="Rosso M.N."/>
            <person name="Martin F."/>
        </authorList>
    </citation>
    <scope>NUCLEOTIDE SEQUENCE [LARGE SCALE GENOMIC DNA]</scope>
    <source>
        <strain evidence="2 3">CIRM-BRFM 2984</strain>
    </source>
</reference>
<keyword evidence="1" id="KW-0732">Signal</keyword>
<proteinExistence type="predicted"/>
<evidence type="ECO:0000256" key="1">
    <source>
        <dbReference type="SAM" id="SignalP"/>
    </source>
</evidence>
<evidence type="ECO:0000313" key="3">
    <source>
        <dbReference type="Proteomes" id="UP001362999"/>
    </source>
</evidence>
<comment type="caution">
    <text evidence="2">The sequence shown here is derived from an EMBL/GenBank/DDBJ whole genome shotgun (WGS) entry which is preliminary data.</text>
</comment>
<dbReference type="AlphaFoldDB" id="A0AAW0AJ12"/>